<dbReference type="SUPFAM" id="SSF48498">
    <property type="entry name" value="Tetracyclin repressor-like, C-terminal domain"/>
    <property type="match status" value="1"/>
</dbReference>
<evidence type="ECO:0000256" key="2">
    <source>
        <dbReference type="ARBA" id="ARBA00023125"/>
    </source>
</evidence>
<dbReference type="InterPro" id="IPR050109">
    <property type="entry name" value="HTH-type_TetR-like_transc_reg"/>
</dbReference>
<dbReference type="GO" id="GO:0003700">
    <property type="term" value="F:DNA-binding transcription factor activity"/>
    <property type="evidence" value="ECO:0007669"/>
    <property type="project" value="TreeGrafter"/>
</dbReference>
<dbReference type="Gene3D" id="1.10.10.60">
    <property type="entry name" value="Homeodomain-like"/>
    <property type="match status" value="1"/>
</dbReference>
<gene>
    <name evidence="6" type="ORF">UFOPK2656_03068</name>
    <name evidence="7" type="ORF">UFOPK3099_02967</name>
    <name evidence="8" type="ORF">UFOPK3267_01857</name>
    <name evidence="9" type="ORF">UFOPK3651_02451</name>
    <name evidence="10" type="ORF">UFOPK3931_02267</name>
    <name evidence="5" type="ORF">UFOPK4189_03447</name>
</gene>
<evidence type="ECO:0000313" key="10">
    <source>
        <dbReference type="EMBL" id="CAB5002786.1"/>
    </source>
</evidence>
<dbReference type="EMBL" id="CAESGF010000042">
    <property type="protein sequence ID" value="CAB4365705.1"/>
    <property type="molecule type" value="Genomic_DNA"/>
</dbReference>
<dbReference type="Gene3D" id="1.10.357.10">
    <property type="entry name" value="Tetracycline Repressor, domain 2"/>
    <property type="match status" value="1"/>
</dbReference>
<dbReference type="PANTHER" id="PTHR30055:SF148">
    <property type="entry name" value="TETR-FAMILY TRANSCRIPTIONAL REGULATOR"/>
    <property type="match status" value="1"/>
</dbReference>
<name>A0A6J7JRQ8_9ZZZZ</name>
<protein>
    <submittedName>
        <fullName evidence="9">Unannotated protein</fullName>
    </submittedName>
</protein>
<evidence type="ECO:0000256" key="1">
    <source>
        <dbReference type="ARBA" id="ARBA00023015"/>
    </source>
</evidence>
<feature type="domain" description="HTH tetR-type" evidence="4">
    <location>
        <begin position="13"/>
        <end position="73"/>
    </location>
</feature>
<proteinExistence type="predicted"/>
<sequence length="190" mass="20495">MSTTTEHEDPRRARSRARVLEAAVAILGEDGQPGLTIEAVAARSGVAKTTIYRQFADRDELHVAAVHSVAPTMPMPTTDDLQADVTVFCTALNKKLQHSEFGALLATSIDGGERSASLAKVLSGAGEQRRKVLADRLSAAQRDGILADDVDLDLLSSQLVGPLFYRRFLSRQPTSSAFVAEHVRSVLSRL</sequence>
<evidence type="ECO:0000313" key="9">
    <source>
        <dbReference type="EMBL" id="CAB4944944.1"/>
    </source>
</evidence>
<evidence type="ECO:0000313" key="5">
    <source>
        <dbReference type="EMBL" id="CAB4365705.1"/>
    </source>
</evidence>
<dbReference type="EMBL" id="CAFBOL010000074">
    <property type="protein sequence ID" value="CAB5002786.1"/>
    <property type="molecule type" value="Genomic_DNA"/>
</dbReference>
<dbReference type="PROSITE" id="PS50977">
    <property type="entry name" value="HTH_TETR_2"/>
    <property type="match status" value="1"/>
</dbReference>
<dbReference type="PRINTS" id="PR00455">
    <property type="entry name" value="HTHTETR"/>
</dbReference>
<accession>A0A6J7JRQ8</accession>
<evidence type="ECO:0000259" key="4">
    <source>
        <dbReference type="PROSITE" id="PS50977"/>
    </source>
</evidence>
<dbReference type="InterPro" id="IPR036271">
    <property type="entry name" value="Tet_transcr_reg_TetR-rel_C_sf"/>
</dbReference>
<dbReference type="EMBL" id="CAFAAV010000359">
    <property type="protein sequence ID" value="CAB4836020.1"/>
    <property type="molecule type" value="Genomic_DNA"/>
</dbReference>
<dbReference type="PANTHER" id="PTHR30055">
    <property type="entry name" value="HTH-TYPE TRANSCRIPTIONAL REGULATOR RUTR"/>
    <property type="match status" value="1"/>
</dbReference>
<evidence type="ECO:0000313" key="6">
    <source>
        <dbReference type="EMBL" id="CAB4743483.1"/>
    </source>
</evidence>
<evidence type="ECO:0000256" key="3">
    <source>
        <dbReference type="ARBA" id="ARBA00023163"/>
    </source>
</evidence>
<dbReference type="InterPro" id="IPR011075">
    <property type="entry name" value="TetR_C"/>
</dbReference>
<dbReference type="InterPro" id="IPR009057">
    <property type="entry name" value="Homeodomain-like_sf"/>
</dbReference>
<dbReference type="InterPro" id="IPR001647">
    <property type="entry name" value="HTH_TetR"/>
</dbReference>
<organism evidence="9">
    <name type="scientific">freshwater metagenome</name>
    <dbReference type="NCBI Taxonomy" id="449393"/>
    <lineage>
        <taxon>unclassified sequences</taxon>
        <taxon>metagenomes</taxon>
        <taxon>ecological metagenomes</taxon>
    </lineage>
</organism>
<dbReference type="Pfam" id="PF00440">
    <property type="entry name" value="TetR_N"/>
    <property type="match status" value="1"/>
</dbReference>
<evidence type="ECO:0000313" key="8">
    <source>
        <dbReference type="EMBL" id="CAB4852037.1"/>
    </source>
</evidence>
<evidence type="ECO:0000313" key="7">
    <source>
        <dbReference type="EMBL" id="CAB4836020.1"/>
    </source>
</evidence>
<dbReference type="EMBL" id="CAFBIY010000107">
    <property type="protein sequence ID" value="CAB4852037.1"/>
    <property type="molecule type" value="Genomic_DNA"/>
</dbReference>
<dbReference type="EMBL" id="CAFBMT010000015">
    <property type="protein sequence ID" value="CAB4944944.1"/>
    <property type="molecule type" value="Genomic_DNA"/>
</dbReference>
<dbReference type="AlphaFoldDB" id="A0A6J7JRQ8"/>
<dbReference type="SUPFAM" id="SSF46689">
    <property type="entry name" value="Homeodomain-like"/>
    <property type="match status" value="1"/>
</dbReference>
<reference evidence="9" key="1">
    <citation type="submission" date="2020-05" db="EMBL/GenBank/DDBJ databases">
        <authorList>
            <person name="Chiriac C."/>
            <person name="Salcher M."/>
            <person name="Ghai R."/>
            <person name="Kavagutti S V."/>
        </authorList>
    </citation>
    <scope>NUCLEOTIDE SEQUENCE</scope>
</reference>
<keyword evidence="2" id="KW-0238">DNA-binding</keyword>
<dbReference type="EMBL" id="CAEZYF010000029">
    <property type="protein sequence ID" value="CAB4743483.1"/>
    <property type="molecule type" value="Genomic_DNA"/>
</dbReference>
<keyword evidence="3" id="KW-0804">Transcription</keyword>
<dbReference type="GO" id="GO:0000976">
    <property type="term" value="F:transcription cis-regulatory region binding"/>
    <property type="evidence" value="ECO:0007669"/>
    <property type="project" value="TreeGrafter"/>
</dbReference>
<keyword evidence="1" id="KW-0805">Transcription regulation</keyword>
<dbReference type="Pfam" id="PF16859">
    <property type="entry name" value="TetR_C_11"/>
    <property type="match status" value="1"/>
</dbReference>